<reference evidence="4 5" key="1">
    <citation type="submission" date="2016-07" db="EMBL/GenBank/DDBJ databases">
        <authorList>
            <person name="Lefevre C.T."/>
        </authorList>
    </citation>
    <scope>NUCLEOTIDE SEQUENCE [LARGE SCALE GENOMIC DNA]</scope>
    <source>
        <strain evidence="4">PR1</strain>
    </source>
</reference>
<accession>A0A1C3REF6</accession>
<feature type="compositionally biased region" description="Basic and acidic residues" evidence="1">
    <location>
        <begin position="177"/>
        <end position="194"/>
    </location>
</feature>
<dbReference type="InterPro" id="IPR012909">
    <property type="entry name" value="PHA_DNA-bd_N"/>
</dbReference>
<evidence type="ECO:0000259" key="3">
    <source>
        <dbReference type="Pfam" id="PF07879"/>
    </source>
</evidence>
<feature type="domain" description="PHB accumulation regulatory" evidence="2">
    <location>
        <begin position="88"/>
        <end position="127"/>
    </location>
</feature>
<dbReference type="Proteomes" id="UP000231658">
    <property type="component" value="Unassembled WGS sequence"/>
</dbReference>
<evidence type="ECO:0000259" key="2">
    <source>
        <dbReference type="Pfam" id="PF05233"/>
    </source>
</evidence>
<dbReference type="InterPro" id="IPR007897">
    <property type="entry name" value="PHB_accumulat"/>
</dbReference>
<feature type="domain" description="PHA accumulation regulator DNA-binding N-terminal" evidence="3">
    <location>
        <begin position="24"/>
        <end position="84"/>
    </location>
</feature>
<feature type="region of interest" description="Disordered" evidence="1">
    <location>
        <begin position="164"/>
        <end position="194"/>
    </location>
</feature>
<protein>
    <submittedName>
        <fullName evidence="4">Polyhydroxyalkanoate synthesis repressor PhaR</fullName>
    </submittedName>
</protein>
<dbReference type="AlphaFoldDB" id="A0A1C3REF6"/>
<keyword evidence="5" id="KW-1185">Reference proteome</keyword>
<dbReference type="STRING" id="1867952.MTBPR1_110057"/>
<dbReference type="EMBL" id="FLYE01000003">
    <property type="protein sequence ID" value="SCA55618.1"/>
    <property type="molecule type" value="Genomic_DNA"/>
</dbReference>
<dbReference type="InterPro" id="IPR010134">
    <property type="entry name" value="PHA_reg_PhaR"/>
</dbReference>
<evidence type="ECO:0000313" key="4">
    <source>
        <dbReference type="EMBL" id="SCA55618.1"/>
    </source>
</evidence>
<organism evidence="4 5">
    <name type="scientific">Candidatus Terasakiella magnetica</name>
    <dbReference type="NCBI Taxonomy" id="1867952"/>
    <lineage>
        <taxon>Bacteria</taxon>
        <taxon>Pseudomonadati</taxon>
        <taxon>Pseudomonadota</taxon>
        <taxon>Alphaproteobacteria</taxon>
        <taxon>Rhodospirillales</taxon>
        <taxon>Terasakiellaceae</taxon>
        <taxon>Terasakiella</taxon>
    </lineage>
</organism>
<dbReference type="NCBIfam" id="TIGR01848">
    <property type="entry name" value="PHA_reg_PhaR"/>
    <property type="match status" value="1"/>
</dbReference>
<dbReference type="GO" id="GO:0006355">
    <property type="term" value="P:regulation of DNA-templated transcription"/>
    <property type="evidence" value="ECO:0007669"/>
    <property type="project" value="InterPro"/>
</dbReference>
<evidence type="ECO:0000313" key="5">
    <source>
        <dbReference type="Proteomes" id="UP000231658"/>
    </source>
</evidence>
<name>A0A1C3REF6_9PROT</name>
<gene>
    <name evidence="4" type="ORF">MTBPR1_110057</name>
</gene>
<evidence type="ECO:0000256" key="1">
    <source>
        <dbReference type="SAM" id="MobiDB-lite"/>
    </source>
</evidence>
<sequence length="216" mass="24408">MGQGHKEEDITMAAQNEDKDAPITIKKYANRRLYNTATSSYVTLDHLAQMVKDGTQFAVFDAKSGDEITRTVLTQIIVEEEAKGQNLLPVSFLRHLISFYGDSLQGLVPSYLEQSMQSFATNQEQMRDYMKDTMGGINPFGQFEEMNKQNMAMFENAMRMFTPPFYKEGETPATSEEGDKPSKGEAKAQEKTVDDLQDMKAQLEAMQQQLSKLSDK</sequence>
<proteinExistence type="predicted"/>
<dbReference type="Pfam" id="PF05233">
    <property type="entry name" value="PHB_acc"/>
    <property type="match status" value="1"/>
</dbReference>
<dbReference type="Pfam" id="PF07879">
    <property type="entry name" value="PHB_acc_N"/>
    <property type="match status" value="1"/>
</dbReference>